<dbReference type="GO" id="GO:0006749">
    <property type="term" value="P:glutathione metabolic process"/>
    <property type="evidence" value="ECO:0007669"/>
    <property type="project" value="TreeGrafter"/>
</dbReference>
<evidence type="ECO:0000259" key="2">
    <source>
        <dbReference type="Pfam" id="PF05378"/>
    </source>
</evidence>
<sequence length="695" mass="75041">MTYQVCIDIGGTFTDCLVSDSTGEINIFKSPTTPGEFHKGFINVLHVAAEGYGLAPRDFIAQIKLIVHGSTVSTNALVERKVATAGLILNEGHADILTLREGPRKGAFEWRLDYPEPYIPRRLTRTVRGRIDARGRELEALDEDGIRAAAGYLRQAGAQAVAVGLLWSVVNPAHERRARELIHEVWPDVPVTLSHEVSSVPREYRRVVAAAIDASINPIIRKYVGELQTALGASGFVGELLLANCVGGMMPAQEIIRRPIYSVMSGPTLAPMAAQALTEEADVIVGDMGGTTFDVSAIRNRQIIIAPDAMIHDDALGIPKVDVRSVGAGGGSIAQVDAGGLLVVGPHSAGAWPGPACYGNGSTAPTVTDANVVLGIIDPDYFLGGKIKLDRALAEAAIAPLAERLGISVLDAAYAIHTTSNHNMVAAIEDITIREGINPRESFFVSGGGATACHIAEMVDILGLERYMIPRFVAGLSAFGGLISDIRWEESATLLTQSREFDREGVERLLAQLREQGKRFLDAAHVAPEDQLFEYVAMGRYEYQAWEIPVQFELRDGRLADRAADDLAQAFHRMHERIYSISNESELVEFTNWRVQAIGRRPSQQVWRKFALGEASGAPVAARHRPLYVHRLGGLTEVPVYDAATLGANATLQGPCVVEATTFSAVLLPDHTGTMDRYGNLTVQVAREAALAKAA</sequence>
<evidence type="ECO:0000259" key="1">
    <source>
        <dbReference type="Pfam" id="PF01968"/>
    </source>
</evidence>
<proteinExistence type="predicted"/>
<feature type="domain" description="Hydantoinase A/oxoprolinase" evidence="1">
    <location>
        <begin position="206"/>
        <end position="489"/>
    </location>
</feature>
<protein>
    <submittedName>
        <fullName evidence="3">Hydantoinase/oxoprolinase family protein</fullName>
    </submittedName>
</protein>
<dbReference type="AlphaFoldDB" id="A0A7Z2GM17"/>
<organism evidence="3 4">
    <name type="scientific">Paraburkholderia acidisoli</name>
    <dbReference type="NCBI Taxonomy" id="2571748"/>
    <lineage>
        <taxon>Bacteria</taxon>
        <taxon>Pseudomonadati</taxon>
        <taxon>Pseudomonadota</taxon>
        <taxon>Betaproteobacteria</taxon>
        <taxon>Burkholderiales</taxon>
        <taxon>Burkholderiaceae</taxon>
        <taxon>Paraburkholderia</taxon>
    </lineage>
</organism>
<dbReference type="PANTHER" id="PTHR11365">
    <property type="entry name" value="5-OXOPROLINASE RELATED"/>
    <property type="match status" value="1"/>
</dbReference>
<accession>A0A7Z2GM17</accession>
<evidence type="ECO:0000313" key="3">
    <source>
        <dbReference type="EMBL" id="QGZ64275.1"/>
    </source>
</evidence>
<reference evidence="3 4" key="1">
    <citation type="submission" date="2019-12" db="EMBL/GenBank/DDBJ databases">
        <title>Paraburkholderia acidiphila 7Q-K02 sp. nov and Paraburkholderia acidisoli DHF22 sp. nov., two strains isolated from forest soil.</title>
        <authorList>
            <person name="Gao Z."/>
            <person name="Qiu L."/>
        </authorList>
    </citation>
    <scope>NUCLEOTIDE SEQUENCE [LARGE SCALE GENOMIC DNA]</scope>
    <source>
        <strain evidence="3 4">DHF22</strain>
    </source>
</reference>
<dbReference type="InterPro" id="IPR002821">
    <property type="entry name" value="Hydantoinase_A"/>
</dbReference>
<dbReference type="PANTHER" id="PTHR11365:SF23">
    <property type="entry name" value="HYPOTHETICAL 5-OXOPROLINASE (EUROFUNG)-RELATED"/>
    <property type="match status" value="1"/>
</dbReference>
<dbReference type="OrthoDB" id="9768323at2"/>
<dbReference type="EMBL" id="CP046914">
    <property type="protein sequence ID" value="QGZ64275.1"/>
    <property type="molecule type" value="Genomic_DNA"/>
</dbReference>
<dbReference type="InterPro" id="IPR043129">
    <property type="entry name" value="ATPase_NBD"/>
</dbReference>
<dbReference type="InterPro" id="IPR045079">
    <property type="entry name" value="Oxoprolinase-like"/>
</dbReference>
<dbReference type="Proteomes" id="UP000433577">
    <property type="component" value="Chromosome 2"/>
</dbReference>
<name>A0A7Z2GM17_9BURK</name>
<feature type="domain" description="Hydantoinase/oxoprolinase N-terminal" evidence="2">
    <location>
        <begin position="5"/>
        <end position="185"/>
    </location>
</feature>
<dbReference type="GO" id="GO:0005829">
    <property type="term" value="C:cytosol"/>
    <property type="evidence" value="ECO:0007669"/>
    <property type="project" value="TreeGrafter"/>
</dbReference>
<evidence type="ECO:0000313" key="4">
    <source>
        <dbReference type="Proteomes" id="UP000433577"/>
    </source>
</evidence>
<dbReference type="Pfam" id="PF05378">
    <property type="entry name" value="Hydant_A_N"/>
    <property type="match status" value="1"/>
</dbReference>
<dbReference type="GO" id="GO:0017168">
    <property type="term" value="F:5-oxoprolinase (ATP-hydrolyzing) activity"/>
    <property type="evidence" value="ECO:0007669"/>
    <property type="project" value="TreeGrafter"/>
</dbReference>
<dbReference type="Pfam" id="PF01968">
    <property type="entry name" value="Hydantoinase_A"/>
    <property type="match status" value="1"/>
</dbReference>
<dbReference type="InterPro" id="IPR008040">
    <property type="entry name" value="Hydant_A_N"/>
</dbReference>
<dbReference type="RefSeq" id="WP_158953541.1">
    <property type="nucleotide sequence ID" value="NZ_CP046914.1"/>
</dbReference>
<gene>
    <name evidence="3" type="ORF">FAZ98_21365</name>
</gene>
<dbReference type="SUPFAM" id="SSF53067">
    <property type="entry name" value="Actin-like ATPase domain"/>
    <property type="match status" value="1"/>
</dbReference>
<dbReference type="KEGG" id="pacs:FAZ98_21365"/>
<keyword evidence="4" id="KW-1185">Reference proteome</keyword>